<dbReference type="PROSITE" id="PS51464">
    <property type="entry name" value="SIS"/>
    <property type="match status" value="1"/>
</dbReference>
<dbReference type="CDD" id="cd05007">
    <property type="entry name" value="SIS_Etherase"/>
    <property type="match status" value="1"/>
</dbReference>
<dbReference type="NCBIfam" id="TIGR00274">
    <property type="entry name" value="N-acetylmuramic acid 6-phosphate etherase"/>
    <property type="match status" value="1"/>
</dbReference>
<evidence type="ECO:0000313" key="8">
    <source>
        <dbReference type="EMBL" id="KAF4227620.1"/>
    </source>
</evidence>
<dbReference type="GO" id="GO:0046348">
    <property type="term" value="P:amino sugar catabolic process"/>
    <property type="evidence" value="ECO:0007669"/>
    <property type="project" value="InterPro"/>
</dbReference>
<evidence type="ECO:0000313" key="9">
    <source>
        <dbReference type="Proteomes" id="UP000653565"/>
    </source>
</evidence>
<dbReference type="Gene3D" id="3.40.50.10490">
    <property type="entry name" value="Glucose-6-phosphate isomerase like protein, domain 1"/>
    <property type="match status" value="2"/>
</dbReference>
<dbReference type="InterPro" id="IPR005486">
    <property type="entry name" value="Glucokinase_regulatory_CS"/>
</dbReference>
<name>A0A8H4GF04_9EURO</name>
<dbReference type="GO" id="GO:0030246">
    <property type="term" value="F:carbohydrate binding"/>
    <property type="evidence" value="ECO:0007669"/>
    <property type="project" value="TreeGrafter"/>
</dbReference>
<dbReference type="GO" id="GO:0009750">
    <property type="term" value="P:response to fructose"/>
    <property type="evidence" value="ECO:0007669"/>
    <property type="project" value="TreeGrafter"/>
</dbReference>
<dbReference type="EMBL" id="JAAAPX010000173">
    <property type="protein sequence ID" value="KAF4227620.1"/>
    <property type="molecule type" value="Genomic_DNA"/>
</dbReference>
<dbReference type="GO" id="GO:0045127">
    <property type="term" value="F:N-acetylglucosamine kinase activity"/>
    <property type="evidence" value="ECO:0007669"/>
    <property type="project" value="UniProtKB-EC"/>
</dbReference>
<dbReference type="NCBIfam" id="NF009222">
    <property type="entry name" value="PRK12570.1"/>
    <property type="match status" value="1"/>
</dbReference>
<evidence type="ECO:0000256" key="6">
    <source>
        <dbReference type="ARBA" id="ARBA00031123"/>
    </source>
</evidence>
<accession>A0A8H4GF04</accession>
<dbReference type="Pfam" id="PF22645">
    <property type="entry name" value="GKRP_SIS_N"/>
    <property type="match status" value="1"/>
</dbReference>
<evidence type="ECO:0000259" key="7">
    <source>
        <dbReference type="PROSITE" id="PS51464"/>
    </source>
</evidence>
<sequence length="655" mass="69415">MHGNMDLASLSQLQTEAVNPRTAQIDQISTLEMCRLINEEDHRVPPSVTPCIPEIAAAIDALTPRVRNGGRVIYMIRLGILDASEIPPTFAAPPSQFVGLIAGGDAAIRRAQEGAEDSVAGGEADMEALKLNPELDSVIGIAASGRTPYVLGCLAFAKKIGCITIGVVCASPSAIGTSGTVDFLIAPLPGPEVVTGSTRLKAGTATKMVLNMLSTGTMIRTGKTYGNLMVDLVASNLKLEQRSRNILRRLNARCNSMTDVELDEMLARCKGRVKLALLVAETGQPVEQCEERLASAGGVLAKAVEISLVEVNDVQMPATDRQYVLCIDGGGTKCAAVIADLKGSVVGRGTTGPCNLTDGNGMEEVVQTLMTATKEALLAISSADCNLQSLFKSVWIGLAGIDRKNFRESLLPRVCALFGLTEKEIWLTNDVDLLVAAARPHRDCSSAVVVIAGTGSVAIRYNRSDDCNEYSRVARSGGWGHILGDEGGGYAIGLEAIKYTLAVLEETRLGIRIGPLGPLEQAILKRLGCAISGSKQIDLVSDILVQQDKQTIKARIAGVAEVVLSMNGQDDTASAIVSRQIDYLASRTVARLLDPACAGYVPTEHTGLILSGSILNNQAYQDQFLDVLEKNSARFAYVERVSDASLLGAKHLTSS</sequence>
<dbReference type="GO" id="GO:0019899">
    <property type="term" value="F:enzyme binding"/>
    <property type="evidence" value="ECO:0007669"/>
    <property type="project" value="TreeGrafter"/>
</dbReference>
<dbReference type="HAMAP" id="MF_00068">
    <property type="entry name" value="MurQ"/>
    <property type="match status" value="1"/>
</dbReference>
<dbReference type="PANTHER" id="PTHR10088">
    <property type="entry name" value="GLUCOKINASE REGULATORY PROTEIN"/>
    <property type="match status" value="1"/>
</dbReference>
<dbReference type="InterPro" id="IPR005488">
    <property type="entry name" value="Etherase_MurQ"/>
</dbReference>
<evidence type="ECO:0000256" key="4">
    <source>
        <dbReference type="ARBA" id="ARBA00023239"/>
    </source>
</evidence>
<dbReference type="CDD" id="cd24007">
    <property type="entry name" value="ASKHA_NBD_eukNAGK-like"/>
    <property type="match status" value="1"/>
</dbReference>
<dbReference type="InterPro" id="IPR040190">
    <property type="entry name" value="MURQ/GCKR"/>
</dbReference>
<dbReference type="Gene3D" id="3.30.420.40">
    <property type="match status" value="2"/>
</dbReference>
<protein>
    <recommendedName>
        <fullName evidence="3">N-acetyl-D-glucosamine kinase</fullName>
        <ecNumber evidence="2">2.7.1.59</ecNumber>
    </recommendedName>
    <alternativeName>
        <fullName evidence="6">GlcNAc kinase</fullName>
    </alternativeName>
</protein>
<evidence type="ECO:0000256" key="5">
    <source>
        <dbReference type="ARBA" id="ARBA00023277"/>
    </source>
</evidence>
<evidence type="ECO:0000256" key="1">
    <source>
        <dbReference type="ARBA" id="ARBA00006198"/>
    </source>
</evidence>
<dbReference type="EC" id="2.7.1.59" evidence="2"/>
<dbReference type="AlphaFoldDB" id="A0A8H4GF04"/>
<reference evidence="8" key="1">
    <citation type="journal article" date="2020" name="bioRxiv">
        <title>Genomic and phenotypic heterogeneity of clinical isolates of the human pathogens Aspergillus fumigatus, Aspergillus lentulus and Aspergillus fumigatiaffinis.</title>
        <authorList>
            <person name="dos Santos R.A.C."/>
            <person name="Steenwyk J.L."/>
            <person name="Rivero-Menendez O."/>
            <person name="Mead M.E."/>
            <person name="Silva L.P."/>
            <person name="Bastos R.W."/>
            <person name="Alastruey-Izquierdo A."/>
            <person name="Goldman G.H."/>
            <person name="Rokas A."/>
        </authorList>
    </citation>
    <scope>NUCLEOTIDE SEQUENCE</scope>
    <source>
        <strain evidence="8">CNM-CM6805</strain>
    </source>
</reference>
<dbReference type="OrthoDB" id="311172at2759"/>
<evidence type="ECO:0000256" key="2">
    <source>
        <dbReference type="ARBA" id="ARBA00012122"/>
    </source>
</evidence>
<dbReference type="Pfam" id="PF01869">
    <property type="entry name" value="BcrAD_BadFG"/>
    <property type="match status" value="1"/>
</dbReference>
<feature type="domain" description="SIS" evidence="7">
    <location>
        <begin position="62"/>
        <end position="223"/>
    </location>
</feature>
<evidence type="ECO:0000256" key="3">
    <source>
        <dbReference type="ARBA" id="ARBA00014974"/>
    </source>
</evidence>
<keyword evidence="5" id="KW-0119">Carbohydrate metabolism</keyword>
<dbReference type="FunFam" id="3.40.50.10490:FF:000014">
    <property type="entry name" value="N-acetylmuramic acid 6-phosphate etherase"/>
    <property type="match status" value="1"/>
</dbReference>
<gene>
    <name evidence="8" type="ORF">CNMCM6805_002791</name>
</gene>
<dbReference type="Gene3D" id="1.10.8.1080">
    <property type="match status" value="1"/>
</dbReference>
<dbReference type="GO" id="GO:0005654">
    <property type="term" value="C:nucleoplasm"/>
    <property type="evidence" value="ECO:0007669"/>
    <property type="project" value="TreeGrafter"/>
</dbReference>
<dbReference type="GO" id="GO:0016835">
    <property type="term" value="F:carbon-oxygen lyase activity"/>
    <property type="evidence" value="ECO:0007669"/>
    <property type="project" value="InterPro"/>
</dbReference>
<dbReference type="NCBIfam" id="NF003915">
    <property type="entry name" value="PRK05441.1"/>
    <property type="match status" value="1"/>
</dbReference>
<dbReference type="InterPro" id="IPR001347">
    <property type="entry name" value="SIS_dom"/>
</dbReference>
<dbReference type="PROSITE" id="PS01272">
    <property type="entry name" value="GCKR"/>
    <property type="match status" value="1"/>
</dbReference>
<keyword evidence="9" id="KW-1185">Reference proteome</keyword>
<dbReference type="GO" id="GO:0070095">
    <property type="term" value="F:fructose-6-phosphate binding"/>
    <property type="evidence" value="ECO:0007669"/>
    <property type="project" value="TreeGrafter"/>
</dbReference>
<proteinExistence type="inferred from homology"/>
<dbReference type="SUPFAM" id="SSF53067">
    <property type="entry name" value="Actin-like ATPase domain"/>
    <property type="match status" value="2"/>
</dbReference>
<dbReference type="InterPro" id="IPR043129">
    <property type="entry name" value="ATPase_NBD"/>
</dbReference>
<dbReference type="InterPro" id="IPR002731">
    <property type="entry name" value="ATPase_BadF"/>
</dbReference>
<dbReference type="Proteomes" id="UP000653565">
    <property type="component" value="Unassembled WGS sequence"/>
</dbReference>
<reference evidence="8" key="2">
    <citation type="submission" date="2020-04" db="EMBL/GenBank/DDBJ databases">
        <authorList>
            <person name="Santos R.A.C."/>
            <person name="Steenwyk J.L."/>
            <person name="Rivero-Menendez O."/>
            <person name="Mead M.E."/>
            <person name="Silva L.P."/>
            <person name="Bastos R.W."/>
            <person name="Alastruey-Izquierdo A."/>
            <person name="Goldman G.H."/>
            <person name="Rokas A."/>
        </authorList>
    </citation>
    <scope>NUCLEOTIDE SEQUENCE</scope>
    <source>
        <strain evidence="8">CNM-CM6805</strain>
    </source>
</reference>
<dbReference type="SUPFAM" id="SSF53697">
    <property type="entry name" value="SIS domain"/>
    <property type="match status" value="1"/>
</dbReference>
<dbReference type="GO" id="GO:0042593">
    <property type="term" value="P:glucose homeostasis"/>
    <property type="evidence" value="ECO:0007669"/>
    <property type="project" value="TreeGrafter"/>
</dbReference>
<organism evidence="8 9">
    <name type="scientific">Aspergillus fumigatiaffinis</name>
    <dbReference type="NCBI Taxonomy" id="340414"/>
    <lineage>
        <taxon>Eukaryota</taxon>
        <taxon>Fungi</taxon>
        <taxon>Dikarya</taxon>
        <taxon>Ascomycota</taxon>
        <taxon>Pezizomycotina</taxon>
        <taxon>Eurotiomycetes</taxon>
        <taxon>Eurotiomycetidae</taxon>
        <taxon>Eurotiales</taxon>
        <taxon>Aspergillaceae</taxon>
        <taxon>Aspergillus</taxon>
        <taxon>Aspergillus subgen. Fumigati</taxon>
    </lineage>
</organism>
<dbReference type="InterPro" id="IPR046348">
    <property type="entry name" value="SIS_dom_sf"/>
</dbReference>
<dbReference type="GO" id="GO:0005829">
    <property type="term" value="C:cytosol"/>
    <property type="evidence" value="ECO:0007669"/>
    <property type="project" value="TreeGrafter"/>
</dbReference>
<keyword evidence="4" id="KW-0456">Lyase</keyword>
<dbReference type="GO" id="GO:0004857">
    <property type="term" value="F:enzyme inhibitor activity"/>
    <property type="evidence" value="ECO:0007669"/>
    <property type="project" value="TreeGrafter"/>
</dbReference>
<comment type="similarity">
    <text evidence="1">Belongs to the eukaryotic-type N-acetylglucosamine kinase family.</text>
</comment>
<dbReference type="PANTHER" id="PTHR10088:SF4">
    <property type="entry name" value="GLUCOKINASE REGULATORY PROTEIN"/>
    <property type="match status" value="1"/>
</dbReference>
<comment type="caution">
    <text evidence="8">The sequence shown here is derived from an EMBL/GenBank/DDBJ whole genome shotgun (WGS) entry which is preliminary data.</text>
</comment>